<dbReference type="Proteomes" id="UP001056120">
    <property type="component" value="Linkage Group LG05"/>
</dbReference>
<reference evidence="1 2" key="2">
    <citation type="journal article" date="2022" name="Mol. Ecol. Resour.">
        <title>The genomes of chicory, endive, great burdock and yacon provide insights into Asteraceae paleo-polyploidization history and plant inulin production.</title>
        <authorList>
            <person name="Fan W."/>
            <person name="Wang S."/>
            <person name="Wang H."/>
            <person name="Wang A."/>
            <person name="Jiang F."/>
            <person name="Liu H."/>
            <person name="Zhao H."/>
            <person name="Xu D."/>
            <person name="Zhang Y."/>
        </authorList>
    </citation>
    <scope>NUCLEOTIDE SEQUENCE [LARGE SCALE GENOMIC DNA]</scope>
    <source>
        <strain evidence="2">cv. Yunnan</strain>
        <tissue evidence="1">Leaves</tissue>
    </source>
</reference>
<gene>
    <name evidence="1" type="ORF">L1987_14713</name>
</gene>
<accession>A0ACB9J4E2</accession>
<sequence length="1053" mass="118744">MLFRRGIEDLHDDEFEGSKDEDSIFREVFFGHENDKTSKKCLVTGAINFENENKKPKDVSFGCNSDNSVMTTHIDFQDMEESEEFTILARNEPDVEVKRRKVLREEQVDAKTYLEKVVNSSIPSKEIDSCLFQPTTIVTCRLVESFRQGFKSSCYLLKGAVGEVADNDASKSRLSSSDTNDQKGNDASTAIASPVSQESHVSKLLVIRPEPIQCFKRKWKDSSFVELDEDELLALPKESTTDPKPLLRFHINRLLRAAKWVIGRRNRTTHCKGHGEFVFKSPSGRPIREFYRAWNMCGQKLVADANYVVGKCDGIQWTSLAEFQSDFSDTLIEIEEQLRNLEPATALAHWWFLLDPFAKVAFIDKSLRYLKEGKLVKTTRSVVDGFYFSTVLPSRNEVITANQISKRFGKKSSNLVPFSCQTNNLYASSGGSENIMNTKEHKKSKKLSEMKVSASYGMQQISEISVQLKSNMAESYGSCIKSSYRSFEYQQEKKQSMCKKLGHHQKHAKEKKENCHLNDDDLLLSAILKNRSTNKSSGIKKKSRLPKVPRKYKGSKGSCRLRPRSLTKVGQHQVEGRWSGLGARTVLAWLIDCGFIKVKEVIQYRNPKDDLVVKDGLVTRDGIMCRCCEKILSVSEFKNHAGYSLKSPCKNLFMESGKSFILCLLEAWSAEYKVRRGTTRTIQVEEIDEYDDSCGLCGDGGELICCDNCPSTFHLKCLCVEELPEGNWYCSKCSCWICGDVVNDNEASSLGGLKCLQCEHKYHDECLREKGMERLLVSSARWFCGESCKEIHLGLHSQIGIMNPISGGFSWSLLKCIHGDLKIHSAHRLVALKAECNLKLAVALTIMEECFLSMVDPRTGIDMIPHVLYNWGSEFARLNYEGFYTLILEKDDVILCVASVRIHGVDVAEMPLIATCSKYRRQGMCRHLMNAIEEMLKSLKVEKLVVSAIPSLVDTWTQGFGFTPLEANEKKNLTKTTLMVFPGTVWLKKPMYQGAVQSTPTEAVEDIIMPLVLQDGARSSKLSLEEPEAPSKAEGSSCGTGFEVNLMTTRDFQ</sequence>
<evidence type="ECO:0000313" key="2">
    <source>
        <dbReference type="Proteomes" id="UP001056120"/>
    </source>
</evidence>
<comment type="caution">
    <text evidence="1">The sequence shown here is derived from an EMBL/GenBank/DDBJ whole genome shotgun (WGS) entry which is preliminary data.</text>
</comment>
<dbReference type="EMBL" id="CM042022">
    <property type="protein sequence ID" value="KAI3815059.1"/>
    <property type="molecule type" value="Genomic_DNA"/>
</dbReference>
<reference evidence="2" key="1">
    <citation type="journal article" date="2022" name="Mol. Ecol. Resour.">
        <title>The genomes of chicory, endive, great burdock and yacon provide insights into Asteraceae palaeo-polyploidization history and plant inulin production.</title>
        <authorList>
            <person name="Fan W."/>
            <person name="Wang S."/>
            <person name="Wang H."/>
            <person name="Wang A."/>
            <person name="Jiang F."/>
            <person name="Liu H."/>
            <person name="Zhao H."/>
            <person name="Xu D."/>
            <person name="Zhang Y."/>
        </authorList>
    </citation>
    <scope>NUCLEOTIDE SEQUENCE [LARGE SCALE GENOMIC DNA]</scope>
    <source>
        <strain evidence="2">cv. Yunnan</strain>
    </source>
</reference>
<keyword evidence="2" id="KW-1185">Reference proteome</keyword>
<organism evidence="1 2">
    <name type="scientific">Smallanthus sonchifolius</name>
    <dbReference type="NCBI Taxonomy" id="185202"/>
    <lineage>
        <taxon>Eukaryota</taxon>
        <taxon>Viridiplantae</taxon>
        <taxon>Streptophyta</taxon>
        <taxon>Embryophyta</taxon>
        <taxon>Tracheophyta</taxon>
        <taxon>Spermatophyta</taxon>
        <taxon>Magnoliopsida</taxon>
        <taxon>eudicotyledons</taxon>
        <taxon>Gunneridae</taxon>
        <taxon>Pentapetalae</taxon>
        <taxon>asterids</taxon>
        <taxon>campanulids</taxon>
        <taxon>Asterales</taxon>
        <taxon>Asteraceae</taxon>
        <taxon>Asteroideae</taxon>
        <taxon>Heliantheae alliance</taxon>
        <taxon>Millerieae</taxon>
        <taxon>Smallanthus</taxon>
    </lineage>
</organism>
<evidence type="ECO:0000313" key="1">
    <source>
        <dbReference type="EMBL" id="KAI3815059.1"/>
    </source>
</evidence>
<proteinExistence type="predicted"/>
<protein>
    <submittedName>
        <fullName evidence="1">Uncharacterized protein</fullName>
    </submittedName>
</protein>
<name>A0ACB9J4E2_9ASTR</name>